<dbReference type="PANTHER" id="PTHR24348:SF53">
    <property type="entry name" value="SERINE_THREONINE-PROTEIN KINASE ATG1T"/>
    <property type="match status" value="1"/>
</dbReference>
<comment type="caution">
    <text evidence="2">The sequence shown here is derived from an EMBL/GenBank/DDBJ whole genome shotgun (WGS) entry which is preliminary data.</text>
</comment>
<dbReference type="InterPro" id="IPR045269">
    <property type="entry name" value="Atg1-like"/>
</dbReference>
<dbReference type="GO" id="GO:0005776">
    <property type="term" value="C:autophagosome"/>
    <property type="evidence" value="ECO:0007669"/>
    <property type="project" value="TreeGrafter"/>
</dbReference>
<dbReference type="Gene3D" id="1.10.510.10">
    <property type="entry name" value="Transferase(Phosphotransferase) domain 1"/>
    <property type="match status" value="1"/>
</dbReference>
<dbReference type="GO" id="GO:0004674">
    <property type="term" value="F:protein serine/threonine kinase activity"/>
    <property type="evidence" value="ECO:0007669"/>
    <property type="project" value="InterPro"/>
</dbReference>
<dbReference type="InterPro" id="IPR000719">
    <property type="entry name" value="Prot_kinase_dom"/>
</dbReference>
<dbReference type="Proteomes" id="UP000298416">
    <property type="component" value="Unassembled WGS sequence"/>
</dbReference>
<dbReference type="InterPro" id="IPR008271">
    <property type="entry name" value="Ser/Thr_kinase_AS"/>
</dbReference>
<protein>
    <recommendedName>
        <fullName evidence="1">Protein kinase domain-containing protein</fullName>
    </recommendedName>
</protein>
<dbReference type="GO" id="GO:0000407">
    <property type="term" value="C:phagophore assembly site"/>
    <property type="evidence" value="ECO:0007669"/>
    <property type="project" value="TreeGrafter"/>
</dbReference>
<dbReference type="GO" id="GO:0005524">
    <property type="term" value="F:ATP binding"/>
    <property type="evidence" value="ECO:0007669"/>
    <property type="project" value="InterPro"/>
</dbReference>
<dbReference type="SUPFAM" id="SSF56112">
    <property type="entry name" value="Protein kinase-like (PK-like)"/>
    <property type="match status" value="1"/>
</dbReference>
<feature type="domain" description="Protein kinase" evidence="1">
    <location>
        <begin position="11"/>
        <end position="273"/>
    </location>
</feature>
<dbReference type="PROSITE" id="PS50011">
    <property type="entry name" value="PROTEIN_KINASE_DOM"/>
    <property type="match status" value="1"/>
</dbReference>
<dbReference type="GO" id="GO:0005829">
    <property type="term" value="C:cytosol"/>
    <property type="evidence" value="ECO:0007669"/>
    <property type="project" value="TreeGrafter"/>
</dbReference>
<dbReference type="GO" id="GO:0016020">
    <property type="term" value="C:membrane"/>
    <property type="evidence" value="ECO:0007669"/>
    <property type="project" value="TreeGrafter"/>
</dbReference>
<dbReference type="GO" id="GO:0010506">
    <property type="term" value="P:regulation of autophagy"/>
    <property type="evidence" value="ECO:0007669"/>
    <property type="project" value="InterPro"/>
</dbReference>
<proteinExistence type="predicted"/>
<gene>
    <name evidence="2" type="ORF">SASPL_143488</name>
</gene>
<dbReference type="Pfam" id="PF00069">
    <property type="entry name" value="Pkinase"/>
    <property type="match status" value="1"/>
</dbReference>
<organism evidence="2">
    <name type="scientific">Salvia splendens</name>
    <name type="common">Scarlet sage</name>
    <dbReference type="NCBI Taxonomy" id="180675"/>
    <lineage>
        <taxon>Eukaryota</taxon>
        <taxon>Viridiplantae</taxon>
        <taxon>Streptophyta</taxon>
        <taxon>Embryophyta</taxon>
        <taxon>Tracheophyta</taxon>
        <taxon>Spermatophyta</taxon>
        <taxon>Magnoliopsida</taxon>
        <taxon>eudicotyledons</taxon>
        <taxon>Gunneridae</taxon>
        <taxon>Pentapetalae</taxon>
        <taxon>asterids</taxon>
        <taxon>lamiids</taxon>
        <taxon>Lamiales</taxon>
        <taxon>Lamiaceae</taxon>
        <taxon>Nepetoideae</taxon>
        <taxon>Mentheae</taxon>
        <taxon>Salviinae</taxon>
        <taxon>Salvia</taxon>
        <taxon>Salvia subgen. Calosphace</taxon>
        <taxon>core Calosphace</taxon>
    </lineage>
</organism>
<dbReference type="PANTHER" id="PTHR24348">
    <property type="entry name" value="SERINE/THREONINE-PROTEIN KINASE UNC-51-RELATED"/>
    <property type="match status" value="1"/>
</dbReference>
<name>A0A8X8ZAE7_SALSN</name>
<dbReference type="PROSITE" id="PS00108">
    <property type="entry name" value="PROTEIN_KINASE_ST"/>
    <property type="match status" value="1"/>
</dbReference>
<accession>A0A8X8ZAE7</accession>
<keyword evidence="3" id="KW-1185">Reference proteome</keyword>
<dbReference type="InterPro" id="IPR011009">
    <property type="entry name" value="Kinase-like_dom_sf"/>
</dbReference>
<reference evidence="2" key="2">
    <citation type="submission" date="2020-08" db="EMBL/GenBank/DDBJ databases">
        <title>Plant Genome Project.</title>
        <authorList>
            <person name="Zhang R.-G."/>
        </authorList>
    </citation>
    <scope>NUCLEOTIDE SEQUENCE</scope>
    <source>
        <strain evidence="2">Huo1</strain>
        <tissue evidence="2">Leaf</tissue>
    </source>
</reference>
<evidence type="ECO:0000313" key="3">
    <source>
        <dbReference type="Proteomes" id="UP000298416"/>
    </source>
</evidence>
<dbReference type="SMART" id="SM00220">
    <property type="entry name" value="S_TKc"/>
    <property type="match status" value="1"/>
</dbReference>
<dbReference type="AlphaFoldDB" id="A0A8X8ZAE7"/>
<evidence type="ECO:0000259" key="1">
    <source>
        <dbReference type="PROSITE" id="PS50011"/>
    </source>
</evidence>
<sequence>MGEEFEILGDYILREKIGESLVSKVWKANHRSSGDAVALKQIAATKLTSHLRNCLDCELAFLSSVNHPNIIRLRHFFKVTQNHAQYQDYVILVMEFCEGGNLASFIRHHGRVQECLAKRFMQQLGNGIQVLKQNHIVHRDLKPENILLSGSEYDPVLKIADFGLSRILLPDDSAQTVCGSVFYMAPEILQFQKYNHKVDMWSVGAILFELLNGFPPFHGRSRVQNIKKSTSLPFAPLILQQLHPDCVDLCSRLLSISPGTVVIYFHCHDHSMFSL</sequence>
<dbReference type="GO" id="GO:0000045">
    <property type="term" value="P:autophagosome assembly"/>
    <property type="evidence" value="ECO:0007669"/>
    <property type="project" value="TreeGrafter"/>
</dbReference>
<dbReference type="EMBL" id="PNBA02000016">
    <property type="protein sequence ID" value="KAG6397322.1"/>
    <property type="molecule type" value="Genomic_DNA"/>
</dbReference>
<evidence type="ECO:0000313" key="2">
    <source>
        <dbReference type="EMBL" id="KAG6397322.1"/>
    </source>
</evidence>
<reference evidence="2" key="1">
    <citation type="submission" date="2018-01" db="EMBL/GenBank/DDBJ databases">
        <authorList>
            <person name="Mao J.F."/>
        </authorList>
    </citation>
    <scope>NUCLEOTIDE SEQUENCE</scope>
    <source>
        <strain evidence="2">Huo1</strain>
        <tissue evidence="2">Leaf</tissue>
    </source>
</reference>